<evidence type="ECO:0000256" key="2">
    <source>
        <dbReference type="ARBA" id="ARBA00022525"/>
    </source>
</evidence>
<dbReference type="InterPro" id="IPR043504">
    <property type="entry name" value="Peptidase_S1_PA_chymotrypsin"/>
</dbReference>
<dbReference type="InterPro" id="IPR001314">
    <property type="entry name" value="Peptidase_S1A"/>
</dbReference>
<dbReference type="PROSITE" id="PS50240">
    <property type="entry name" value="TRYPSIN_DOM"/>
    <property type="match status" value="1"/>
</dbReference>
<dbReference type="PANTHER" id="PTHR24271">
    <property type="entry name" value="KALLIKREIN-RELATED"/>
    <property type="match status" value="1"/>
</dbReference>
<dbReference type="InterPro" id="IPR001254">
    <property type="entry name" value="Trypsin_dom"/>
</dbReference>
<dbReference type="GO" id="GO:0030141">
    <property type="term" value="C:secretory granule"/>
    <property type="evidence" value="ECO:0007669"/>
    <property type="project" value="TreeGrafter"/>
</dbReference>
<dbReference type="AlphaFoldDB" id="A0A8C2NQ18"/>
<keyword evidence="3 5" id="KW-0732">Signal</keyword>
<dbReference type="InterPro" id="IPR018114">
    <property type="entry name" value="TRYPSIN_HIS"/>
</dbReference>
<accession>A0A8C2NQ18</accession>
<protein>
    <recommendedName>
        <fullName evidence="6">Peptidase S1 domain-containing protein</fullName>
    </recommendedName>
</protein>
<evidence type="ECO:0000259" key="6">
    <source>
        <dbReference type="PROSITE" id="PS50240"/>
    </source>
</evidence>
<evidence type="ECO:0000256" key="1">
    <source>
        <dbReference type="ARBA" id="ARBA00004613"/>
    </source>
</evidence>
<dbReference type="Pfam" id="PF00089">
    <property type="entry name" value="Trypsin"/>
    <property type="match status" value="1"/>
</dbReference>
<dbReference type="GO" id="GO:0006508">
    <property type="term" value="P:proteolysis"/>
    <property type="evidence" value="ECO:0007669"/>
    <property type="project" value="InterPro"/>
</dbReference>
<organism evidence="7">
    <name type="scientific">Capra hircus</name>
    <name type="common">Goat</name>
    <dbReference type="NCBI Taxonomy" id="9925"/>
    <lineage>
        <taxon>Eukaryota</taxon>
        <taxon>Metazoa</taxon>
        <taxon>Chordata</taxon>
        <taxon>Craniata</taxon>
        <taxon>Vertebrata</taxon>
        <taxon>Euteleostomi</taxon>
        <taxon>Mammalia</taxon>
        <taxon>Eutheria</taxon>
        <taxon>Laurasiatheria</taxon>
        <taxon>Artiodactyla</taxon>
        <taxon>Ruminantia</taxon>
        <taxon>Pecora</taxon>
        <taxon>Bovidae</taxon>
        <taxon>Caprinae</taxon>
        <taxon>Capra</taxon>
    </lineage>
</organism>
<dbReference type="Gene3D" id="2.40.10.10">
    <property type="entry name" value="Trypsin-like serine proteases"/>
    <property type="match status" value="2"/>
</dbReference>
<name>A0A8C2NQ18_CAPHI</name>
<proteinExistence type="predicted"/>
<evidence type="ECO:0000313" key="7">
    <source>
        <dbReference type="Ensembl" id="ENSCHIP00010008110.1"/>
    </source>
</evidence>
<comment type="subcellular location">
    <subcellularLocation>
        <location evidence="1">Secreted</location>
    </subcellularLocation>
</comment>
<dbReference type="GO" id="GO:0005576">
    <property type="term" value="C:extracellular region"/>
    <property type="evidence" value="ECO:0007669"/>
    <property type="project" value="UniProtKB-SubCell"/>
</dbReference>
<reference evidence="7" key="1">
    <citation type="submission" date="2019-03" db="EMBL/GenBank/DDBJ databases">
        <title>Genome sequencing and reference-guided assembly of Black Bengal Goat (Capra hircus).</title>
        <authorList>
            <person name="Siddiki A.Z."/>
            <person name="Baten A."/>
            <person name="Billah M."/>
            <person name="Alam M.A.U."/>
            <person name="Shawrob K.S.M."/>
            <person name="Saha S."/>
            <person name="Chowdhury M."/>
            <person name="Rahman A.H."/>
            <person name="Stear M."/>
            <person name="Miah G."/>
            <person name="Das G.B."/>
            <person name="Hossain M.M."/>
            <person name="Kumkum M."/>
            <person name="Islam M.S."/>
            <person name="Mollah A.M."/>
            <person name="Ahsan A."/>
            <person name="Tusar F."/>
            <person name="Khan M.K.I."/>
        </authorList>
    </citation>
    <scope>NUCLEOTIDE SEQUENCE [LARGE SCALE GENOMIC DNA]</scope>
</reference>
<feature type="signal peptide" evidence="5">
    <location>
        <begin position="1"/>
        <end position="15"/>
    </location>
</feature>
<dbReference type="FunFam" id="2.40.10.10:FF:000049">
    <property type="entry name" value="probable inactive serine protease 37"/>
    <property type="match status" value="1"/>
</dbReference>
<evidence type="ECO:0000256" key="4">
    <source>
        <dbReference type="ARBA" id="ARBA00023157"/>
    </source>
</evidence>
<dbReference type="InterPro" id="IPR009003">
    <property type="entry name" value="Peptidase_S1_PA"/>
</dbReference>
<sequence length="275" mass="31196">MKCCVFFMLMSMADGLWRSKCRLGRGVRASGPSPKLFHSFQHQSQGVILAEESNPEKTNEVDFTIPYMVYLQSFPEPCVGTLIHPQWVLTAAHCPSPVKIRLGIYQPNIKNKHEQTQSYSMTVPYPDFNSEYLNDDLMMIKLSEAAKITTQVGTIAIAMEPLSLNESCFIPTWTWSNYKNLTDPDILTWINQYTRPYYECQNMHDKRTAVNTMCMGQPLKTLSDTKEVSAAPAICSGRVHGILSWARGSVTLGNEGFFTEISSYSRWIMSIIESY</sequence>
<dbReference type="GO" id="GO:0004252">
    <property type="term" value="F:serine-type endopeptidase activity"/>
    <property type="evidence" value="ECO:0007669"/>
    <property type="project" value="InterPro"/>
</dbReference>
<dbReference type="GO" id="GO:2000243">
    <property type="term" value="P:positive regulation of reproductive process"/>
    <property type="evidence" value="ECO:0007669"/>
    <property type="project" value="UniProtKB-ARBA"/>
</dbReference>
<feature type="domain" description="Peptidase S1" evidence="6">
    <location>
        <begin position="48"/>
        <end position="273"/>
    </location>
</feature>
<reference evidence="7" key="2">
    <citation type="submission" date="2025-08" db="UniProtKB">
        <authorList>
            <consortium name="Ensembl"/>
        </authorList>
    </citation>
    <scope>IDENTIFICATION</scope>
</reference>
<dbReference type="PRINTS" id="PR00722">
    <property type="entry name" value="CHYMOTRYPSIN"/>
</dbReference>
<evidence type="ECO:0000256" key="5">
    <source>
        <dbReference type="SAM" id="SignalP"/>
    </source>
</evidence>
<keyword evidence="2" id="KW-0964">Secreted</keyword>
<feature type="chain" id="PRO_5034381888" description="Peptidase S1 domain-containing protein" evidence="5">
    <location>
        <begin position="16"/>
        <end position="275"/>
    </location>
</feature>
<keyword evidence="4" id="KW-1015">Disulfide bond</keyword>
<dbReference type="PROSITE" id="PS00134">
    <property type="entry name" value="TRYPSIN_HIS"/>
    <property type="match status" value="1"/>
</dbReference>
<dbReference type="Ensembl" id="ENSCHIT00010011422.1">
    <property type="protein sequence ID" value="ENSCHIP00010008110.1"/>
    <property type="gene ID" value="ENSCHIG00010005964.1"/>
</dbReference>
<dbReference type="PANTHER" id="PTHR24271:SF44">
    <property type="entry name" value="1700074P13RIK PROTEIN"/>
    <property type="match status" value="1"/>
</dbReference>
<dbReference type="SUPFAM" id="SSF50494">
    <property type="entry name" value="Trypsin-like serine proteases"/>
    <property type="match status" value="1"/>
</dbReference>
<dbReference type="FunFam" id="2.40.10.10:FF:000005">
    <property type="entry name" value="Serine protease 37"/>
    <property type="match status" value="1"/>
</dbReference>
<dbReference type="SMART" id="SM00020">
    <property type="entry name" value="Tryp_SPc"/>
    <property type="match status" value="1"/>
</dbReference>
<evidence type="ECO:0000256" key="3">
    <source>
        <dbReference type="ARBA" id="ARBA00022729"/>
    </source>
</evidence>